<name>A0A2K9V7A4_9VIRU</name>
<organism evidence="1">
    <name type="scientific">Bandra megavirus</name>
    <dbReference type="NCBI Taxonomy" id="2071566"/>
    <lineage>
        <taxon>Viruses</taxon>
        <taxon>Varidnaviria</taxon>
        <taxon>Bamfordvirae</taxon>
        <taxon>Nucleocytoviricota</taxon>
        <taxon>Megaviricetes</taxon>
        <taxon>Imitervirales</taxon>
        <taxon>Mimiviridae</taxon>
        <taxon>Megamimivirinae</taxon>
        <taxon>Megavirus</taxon>
    </lineage>
</organism>
<evidence type="ECO:0000313" key="1">
    <source>
        <dbReference type="EMBL" id="AUV58100.1"/>
    </source>
</evidence>
<sequence>MSDSINQENKQIVDIIDVIDFVPSDNISDDKTVVDFITNVGCTFNDMLSDFNIVINNKTYDNIVNTAYDIRQLYDPKMISLMVACYISKNDDCLDIIKQLLKVGMQINLTNSQGLTALDMVIQNNGNNNKIVKYLSNHGAIINTKNIE</sequence>
<dbReference type="EMBL" id="MG779307">
    <property type="protein sequence ID" value="AUV58100.1"/>
    <property type="molecule type" value="Genomic_DNA"/>
</dbReference>
<dbReference type="SMART" id="SM00248">
    <property type="entry name" value="ANK"/>
    <property type="match status" value="2"/>
</dbReference>
<protein>
    <submittedName>
        <fullName evidence="1">Ankyrin repeat protein</fullName>
    </submittedName>
</protein>
<accession>A0A2K9V7A4</accession>
<proteinExistence type="predicted"/>
<dbReference type="InterPro" id="IPR002110">
    <property type="entry name" value="Ankyrin_rpt"/>
</dbReference>
<dbReference type="InterPro" id="IPR036770">
    <property type="entry name" value="Ankyrin_rpt-contain_sf"/>
</dbReference>
<dbReference type="Pfam" id="PF12796">
    <property type="entry name" value="Ank_2"/>
    <property type="match status" value="1"/>
</dbReference>
<dbReference type="SUPFAM" id="SSF48403">
    <property type="entry name" value="Ankyrin repeat"/>
    <property type="match status" value="1"/>
</dbReference>
<reference evidence="1" key="1">
    <citation type="submission" date="2018-01" db="EMBL/GenBank/DDBJ databases">
        <title>Draft genome sequence of Bandra megavirus.</title>
        <authorList>
            <person name="Chatterjee A."/>
            <person name="Yadav R."/>
            <person name="Kondabagil K."/>
        </authorList>
    </citation>
    <scope>NUCLEOTIDE SEQUENCE</scope>
    <source>
        <strain evidence="1">KK-1</strain>
    </source>
</reference>
<dbReference type="Gene3D" id="1.25.40.20">
    <property type="entry name" value="Ankyrin repeat-containing domain"/>
    <property type="match status" value="1"/>
</dbReference>